<dbReference type="GO" id="GO:0016787">
    <property type="term" value="F:hydrolase activity"/>
    <property type="evidence" value="ECO:0007669"/>
    <property type="project" value="UniProtKB-KW"/>
</dbReference>
<evidence type="ECO:0000256" key="1">
    <source>
        <dbReference type="ARBA" id="ARBA00001946"/>
    </source>
</evidence>
<evidence type="ECO:0000259" key="9">
    <source>
        <dbReference type="Pfam" id="PF01850"/>
    </source>
</evidence>
<evidence type="ECO:0000256" key="2">
    <source>
        <dbReference type="ARBA" id="ARBA00022649"/>
    </source>
</evidence>
<gene>
    <name evidence="8" type="primary">vapC</name>
    <name evidence="10" type="ORF">CCS01_03975</name>
</gene>
<evidence type="ECO:0000313" key="11">
    <source>
        <dbReference type="Proteomes" id="UP000239724"/>
    </source>
</evidence>
<evidence type="ECO:0000256" key="7">
    <source>
        <dbReference type="ARBA" id="ARBA00038093"/>
    </source>
</evidence>
<dbReference type="GO" id="GO:0090729">
    <property type="term" value="F:toxin activity"/>
    <property type="evidence" value="ECO:0007669"/>
    <property type="project" value="UniProtKB-KW"/>
</dbReference>
<dbReference type="Pfam" id="PF01850">
    <property type="entry name" value="PIN"/>
    <property type="match status" value="1"/>
</dbReference>
<organism evidence="10 11">
    <name type="scientific">Rhodopila globiformis</name>
    <name type="common">Rhodopseudomonas globiformis</name>
    <dbReference type="NCBI Taxonomy" id="1071"/>
    <lineage>
        <taxon>Bacteria</taxon>
        <taxon>Pseudomonadati</taxon>
        <taxon>Pseudomonadota</taxon>
        <taxon>Alphaproteobacteria</taxon>
        <taxon>Acetobacterales</taxon>
        <taxon>Acetobacteraceae</taxon>
        <taxon>Rhodopila</taxon>
    </lineage>
</organism>
<dbReference type="GO" id="GO:0004540">
    <property type="term" value="F:RNA nuclease activity"/>
    <property type="evidence" value="ECO:0007669"/>
    <property type="project" value="InterPro"/>
</dbReference>
<dbReference type="Gene3D" id="3.40.50.1010">
    <property type="entry name" value="5'-nuclease"/>
    <property type="match status" value="1"/>
</dbReference>
<dbReference type="SUPFAM" id="SSF88723">
    <property type="entry name" value="PIN domain-like"/>
    <property type="match status" value="1"/>
</dbReference>
<dbReference type="InterPro" id="IPR050556">
    <property type="entry name" value="Type_II_TA_system_RNase"/>
</dbReference>
<dbReference type="InterPro" id="IPR002716">
    <property type="entry name" value="PIN_dom"/>
</dbReference>
<feature type="binding site" evidence="8">
    <location>
        <position position="99"/>
    </location>
    <ligand>
        <name>Mg(2+)</name>
        <dbReference type="ChEBI" id="CHEBI:18420"/>
    </ligand>
</feature>
<comment type="cofactor">
    <cofactor evidence="1 8">
        <name>Mg(2+)</name>
        <dbReference type="ChEBI" id="CHEBI:18420"/>
    </cofactor>
</comment>
<dbReference type="CDD" id="cd09871">
    <property type="entry name" value="PIN_MtVapC28-VapC30-like"/>
    <property type="match status" value="1"/>
</dbReference>
<sequence>MIVDSSAILAIVLREPDQERFVDAIVEADTCRMSVSNWFEATIVVDRRGKTEAVNRLDDFMQRARIQLMPVSVSQGEIARRAWRTYGRGIHPARLNYGDCFAYALAKEIREPLLFKGNDFARTDIEPALKD</sequence>
<dbReference type="PANTHER" id="PTHR33653">
    <property type="entry name" value="RIBONUCLEASE VAPC2"/>
    <property type="match status" value="1"/>
</dbReference>
<evidence type="ECO:0000313" key="10">
    <source>
        <dbReference type="EMBL" id="PPQ36981.1"/>
    </source>
</evidence>
<dbReference type="HAMAP" id="MF_00265">
    <property type="entry name" value="VapC_Nob1"/>
    <property type="match status" value="1"/>
</dbReference>
<dbReference type="OrthoDB" id="32625at2"/>
<feature type="binding site" evidence="8">
    <location>
        <position position="4"/>
    </location>
    <ligand>
        <name>Mg(2+)</name>
        <dbReference type="ChEBI" id="CHEBI:18420"/>
    </ligand>
</feature>
<keyword evidence="8" id="KW-0800">Toxin</keyword>
<evidence type="ECO:0000256" key="4">
    <source>
        <dbReference type="ARBA" id="ARBA00022723"/>
    </source>
</evidence>
<keyword evidence="4 8" id="KW-0479">Metal-binding</keyword>
<dbReference type="AlphaFoldDB" id="A0A2S6NMB6"/>
<evidence type="ECO:0000256" key="3">
    <source>
        <dbReference type="ARBA" id="ARBA00022722"/>
    </source>
</evidence>
<evidence type="ECO:0000256" key="5">
    <source>
        <dbReference type="ARBA" id="ARBA00022801"/>
    </source>
</evidence>
<dbReference type="EMBL" id="NHRY01000052">
    <property type="protein sequence ID" value="PPQ36981.1"/>
    <property type="molecule type" value="Genomic_DNA"/>
</dbReference>
<reference evidence="10 11" key="1">
    <citation type="journal article" date="2018" name="Arch. Microbiol.">
        <title>New insights into the metabolic potential of the phototrophic purple bacterium Rhodopila globiformis DSM 161(T) from its draft genome sequence and evidence for a vanadium-dependent nitrogenase.</title>
        <authorList>
            <person name="Imhoff J.F."/>
            <person name="Rahn T."/>
            <person name="Kunzel S."/>
            <person name="Neulinger S.C."/>
        </authorList>
    </citation>
    <scope>NUCLEOTIDE SEQUENCE [LARGE SCALE GENOMIC DNA]</scope>
    <source>
        <strain evidence="10 11">DSM 161</strain>
    </source>
</reference>
<dbReference type="PANTHER" id="PTHR33653:SF1">
    <property type="entry name" value="RIBONUCLEASE VAPC2"/>
    <property type="match status" value="1"/>
</dbReference>
<name>A0A2S6NMB6_RHOGL</name>
<protein>
    <recommendedName>
        <fullName evidence="8">Ribonuclease VapC</fullName>
        <shortName evidence="8">RNase VapC</shortName>
        <ecNumber evidence="8">3.1.-.-</ecNumber>
    </recommendedName>
    <alternativeName>
        <fullName evidence="8">Toxin VapC</fullName>
    </alternativeName>
</protein>
<accession>A0A2S6NMB6</accession>
<evidence type="ECO:0000256" key="8">
    <source>
        <dbReference type="HAMAP-Rule" id="MF_00265"/>
    </source>
</evidence>
<keyword evidence="5 8" id="KW-0378">Hydrolase</keyword>
<keyword evidence="3 8" id="KW-0540">Nuclease</keyword>
<keyword evidence="11" id="KW-1185">Reference proteome</keyword>
<dbReference type="InterPro" id="IPR029060">
    <property type="entry name" value="PIN-like_dom_sf"/>
</dbReference>
<comment type="caution">
    <text evidence="10">The sequence shown here is derived from an EMBL/GenBank/DDBJ whole genome shotgun (WGS) entry which is preliminary data.</text>
</comment>
<comment type="similarity">
    <text evidence="7 8">Belongs to the PINc/VapC protein family.</text>
</comment>
<keyword evidence="6 8" id="KW-0460">Magnesium</keyword>
<dbReference type="GO" id="GO:0000287">
    <property type="term" value="F:magnesium ion binding"/>
    <property type="evidence" value="ECO:0007669"/>
    <property type="project" value="UniProtKB-UniRule"/>
</dbReference>
<keyword evidence="2 8" id="KW-1277">Toxin-antitoxin system</keyword>
<feature type="domain" description="PIN" evidence="9">
    <location>
        <begin position="1"/>
        <end position="124"/>
    </location>
</feature>
<proteinExistence type="inferred from homology"/>
<dbReference type="InterPro" id="IPR022907">
    <property type="entry name" value="VapC_family"/>
</dbReference>
<dbReference type="EC" id="3.1.-.-" evidence="8"/>
<dbReference type="Proteomes" id="UP000239724">
    <property type="component" value="Unassembled WGS sequence"/>
</dbReference>
<comment type="function">
    <text evidence="8">Toxic component of a toxin-antitoxin (TA) system. An RNase.</text>
</comment>
<dbReference type="RefSeq" id="WP_104517547.1">
    <property type="nucleotide sequence ID" value="NZ_NHRY01000052.1"/>
</dbReference>
<evidence type="ECO:0000256" key="6">
    <source>
        <dbReference type="ARBA" id="ARBA00022842"/>
    </source>
</evidence>